<organism evidence="1 2">
    <name type="scientific">Paraburkholderia hospita</name>
    <dbReference type="NCBI Taxonomy" id="169430"/>
    <lineage>
        <taxon>Bacteria</taxon>
        <taxon>Pseudomonadati</taxon>
        <taxon>Pseudomonadota</taxon>
        <taxon>Betaproteobacteria</taxon>
        <taxon>Burkholderiales</taxon>
        <taxon>Burkholderiaceae</taxon>
        <taxon>Paraburkholderia</taxon>
    </lineage>
</organism>
<gene>
    <name evidence="1" type="ORF">WQE_07312</name>
</gene>
<dbReference type="Proteomes" id="UP000004980">
    <property type="component" value="Unassembled WGS sequence"/>
</dbReference>
<proteinExistence type="predicted"/>
<accession>A0ABN0FRY1</accession>
<evidence type="ECO:0000313" key="1">
    <source>
        <dbReference type="EMBL" id="EIN01598.1"/>
    </source>
</evidence>
<dbReference type="EMBL" id="AKAU01000054">
    <property type="protein sequence ID" value="EIN01598.1"/>
    <property type="molecule type" value="Genomic_DNA"/>
</dbReference>
<name>A0ABN0FRY1_9BURK</name>
<keyword evidence="2" id="KW-1185">Reference proteome</keyword>
<reference evidence="1 2" key="1">
    <citation type="journal article" date="2012" name="J. Bacteriol.">
        <title>Draft Genome Sequence of the Soil Bacterium Burkholderia terrae Strain BS001, Which Interacts with Fungal Surface Structures.</title>
        <authorList>
            <person name="Nazir R."/>
            <person name="Hansen M.A."/>
            <person name="Sorensen S."/>
            <person name="van Elsas J.D."/>
        </authorList>
    </citation>
    <scope>NUCLEOTIDE SEQUENCE [LARGE SCALE GENOMIC DNA]</scope>
    <source>
        <strain evidence="1 2">BS001</strain>
    </source>
</reference>
<evidence type="ECO:0000313" key="2">
    <source>
        <dbReference type="Proteomes" id="UP000004980"/>
    </source>
</evidence>
<sequence length="67" mass="7099">MRPSHPAPRSNVIDSSAAVSFGEKLKACCAAVFNPLAGIERELYASSSDSADQVRIDPAILLLAALW</sequence>
<comment type="caution">
    <text evidence="1">The sequence shown here is derived from an EMBL/GenBank/DDBJ whole genome shotgun (WGS) entry which is preliminary data.</text>
</comment>
<protein>
    <submittedName>
        <fullName evidence="1">Uncharacterized protein</fullName>
    </submittedName>
</protein>